<dbReference type="AlphaFoldDB" id="A0A1Y1BFJ8"/>
<reference evidence="1 2" key="1">
    <citation type="journal article" date="2017" name="Genome Announc.">
        <title>Complete Genome Sequence of Burkholderia stabilis FERMP-21014.</title>
        <authorList>
            <person name="Konishi K."/>
            <person name="Kumagai T."/>
            <person name="Sakasegawa S."/>
            <person name="Tamura T."/>
        </authorList>
    </citation>
    <scope>NUCLEOTIDE SEQUENCE [LARGE SCALE GENOMIC DNA]</scope>
    <source>
        <strain evidence="1 2">FERMP-21014</strain>
    </source>
</reference>
<dbReference type="Proteomes" id="UP000218432">
    <property type="component" value="Chromosome 1"/>
</dbReference>
<sequence length="67" mass="7665">MRLAAQIEHLNYWTAGYSTSARNLHADGMQRTADWYFGGNQQSGILTDCHLGHSIVGWYCIYIHECM</sequence>
<proteinExistence type="predicted"/>
<evidence type="ECO:0000313" key="1">
    <source>
        <dbReference type="EMBL" id="BAX58603.1"/>
    </source>
</evidence>
<evidence type="ECO:0000313" key="2">
    <source>
        <dbReference type="Proteomes" id="UP000218432"/>
    </source>
</evidence>
<accession>A0A1Y1BFJ8</accession>
<protein>
    <submittedName>
        <fullName evidence="1">Uncharacterized protein</fullName>
    </submittedName>
</protein>
<organism evidence="1 2">
    <name type="scientific">Burkholderia stabilis</name>
    <dbReference type="NCBI Taxonomy" id="95485"/>
    <lineage>
        <taxon>Bacteria</taxon>
        <taxon>Pseudomonadati</taxon>
        <taxon>Pseudomonadota</taxon>
        <taxon>Betaproteobacteria</taxon>
        <taxon>Burkholderiales</taxon>
        <taxon>Burkholderiaceae</taxon>
        <taxon>Burkholderia</taxon>
        <taxon>Burkholderia cepacia complex</taxon>
    </lineage>
</organism>
<gene>
    <name evidence="1" type="ORF">BSFP_014200</name>
</gene>
<dbReference type="EMBL" id="AP018111">
    <property type="protein sequence ID" value="BAX58603.1"/>
    <property type="molecule type" value="Genomic_DNA"/>
</dbReference>
<name>A0A1Y1BFJ8_9BURK</name>